<evidence type="ECO:0000256" key="1">
    <source>
        <dbReference type="ARBA" id="ARBA00022737"/>
    </source>
</evidence>
<sequence>MDSSGIDYHVVLCQNALQQCLTYPELQSELFCALIKQTSKHLQAKPGVQVTKTLNKIKHSRFTQGKFSMHEVNHIIPLMLIYYFLHNFSQLYCFLDTLHLIKMQCYRISDPIAHLLSSIESFFFLCCSALAKISFLIFYLSTSPAVLHRVAQIKHHIIIYTLFTFLVPSCK</sequence>
<dbReference type="PANTHER" id="PTHR22903">
    <property type="entry name" value="PLEKHH PROTEIN"/>
    <property type="match status" value="1"/>
</dbReference>
<reference evidence="3 4" key="1">
    <citation type="submission" date="2019-05" db="EMBL/GenBank/DDBJ databases">
        <title>Another draft genome of Portunus trituberculatus and its Hox gene families provides insights of decapod evolution.</title>
        <authorList>
            <person name="Jeong J.-H."/>
            <person name="Song I."/>
            <person name="Kim S."/>
            <person name="Choi T."/>
            <person name="Kim D."/>
            <person name="Ryu S."/>
            <person name="Kim W."/>
        </authorList>
    </citation>
    <scope>NUCLEOTIDE SEQUENCE [LARGE SCALE GENOMIC DNA]</scope>
    <source>
        <tissue evidence="3">Muscle</tissue>
    </source>
</reference>
<feature type="transmembrane region" description="Helical" evidence="2">
    <location>
        <begin position="122"/>
        <end position="141"/>
    </location>
</feature>
<keyword evidence="4" id="KW-1185">Reference proteome</keyword>
<keyword evidence="2" id="KW-1133">Transmembrane helix</keyword>
<proteinExistence type="predicted"/>
<accession>A0A5B7GLJ5</accession>
<name>A0A5B7GLJ5_PORTR</name>
<organism evidence="3 4">
    <name type="scientific">Portunus trituberculatus</name>
    <name type="common">Swimming crab</name>
    <name type="synonym">Neptunus trituberculatus</name>
    <dbReference type="NCBI Taxonomy" id="210409"/>
    <lineage>
        <taxon>Eukaryota</taxon>
        <taxon>Metazoa</taxon>
        <taxon>Ecdysozoa</taxon>
        <taxon>Arthropoda</taxon>
        <taxon>Crustacea</taxon>
        <taxon>Multicrustacea</taxon>
        <taxon>Malacostraca</taxon>
        <taxon>Eumalacostraca</taxon>
        <taxon>Eucarida</taxon>
        <taxon>Decapoda</taxon>
        <taxon>Pleocyemata</taxon>
        <taxon>Brachyura</taxon>
        <taxon>Eubrachyura</taxon>
        <taxon>Portunoidea</taxon>
        <taxon>Portunidae</taxon>
        <taxon>Portuninae</taxon>
        <taxon>Portunus</taxon>
    </lineage>
</organism>
<gene>
    <name evidence="3" type="ORF">E2C01_052321</name>
</gene>
<dbReference type="Proteomes" id="UP000324222">
    <property type="component" value="Unassembled WGS sequence"/>
</dbReference>
<evidence type="ECO:0000313" key="3">
    <source>
        <dbReference type="EMBL" id="MPC58323.1"/>
    </source>
</evidence>
<protein>
    <submittedName>
        <fullName evidence="3">Uncharacterized protein</fullName>
    </submittedName>
</protein>
<dbReference type="EMBL" id="VSRR010015567">
    <property type="protein sequence ID" value="MPC58323.1"/>
    <property type="molecule type" value="Genomic_DNA"/>
</dbReference>
<feature type="transmembrane region" description="Helical" evidence="2">
    <location>
        <begin position="80"/>
        <end position="101"/>
    </location>
</feature>
<comment type="caution">
    <text evidence="3">The sequence shown here is derived from an EMBL/GenBank/DDBJ whole genome shotgun (WGS) entry which is preliminary data.</text>
</comment>
<keyword evidence="2" id="KW-0812">Transmembrane</keyword>
<keyword evidence="1" id="KW-0677">Repeat</keyword>
<dbReference type="InterPro" id="IPR038185">
    <property type="entry name" value="MyTH4_dom_sf"/>
</dbReference>
<keyword evidence="2" id="KW-0472">Membrane</keyword>
<dbReference type="AlphaFoldDB" id="A0A5B7GLJ5"/>
<dbReference type="Gene3D" id="1.25.40.530">
    <property type="entry name" value="MyTH4 domain"/>
    <property type="match status" value="1"/>
</dbReference>
<dbReference type="OrthoDB" id="6285196at2759"/>
<evidence type="ECO:0000313" key="4">
    <source>
        <dbReference type="Proteomes" id="UP000324222"/>
    </source>
</evidence>
<dbReference type="PANTHER" id="PTHR22903:SF8">
    <property type="entry name" value="MAX-1A"/>
    <property type="match status" value="1"/>
</dbReference>
<evidence type="ECO:0000256" key="2">
    <source>
        <dbReference type="SAM" id="Phobius"/>
    </source>
</evidence>